<dbReference type="AlphaFoldDB" id="A0A2H0UUD1"/>
<dbReference type="InterPro" id="IPR051289">
    <property type="entry name" value="LAGLIDADG_Endonuclease"/>
</dbReference>
<evidence type="ECO:0000259" key="1">
    <source>
        <dbReference type="Pfam" id="PF00961"/>
    </source>
</evidence>
<organism evidence="2 3">
    <name type="scientific">Candidatus Harrisonbacteria bacterium CG10_big_fil_rev_8_21_14_0_10_40_38</name>
    <dbReference type="NCBI Taxonomy" id="1974583"/>
    <lineage>
        <taxon>Bacteria</taxon>
        <taxon>Candidatus Harrisoniibacteriota</taxon>
    </lineage>
</organism>
<dbReference type="SUPFAM" id="SSF55608">
    <property type="entry name" value="Homing endonucleases"/>
    <property type="match status" value="1"/>
</dbReference>
<reference evidence="3" key="1">
    <citation type="submission" date="2017-09" db="EMBL/GenBank/DDBJ databases">
        <title>Depth-based differentiation of microbial function through sediment-hosted aquifers and enrichment of novel symbionts in the deep terrestrial subsurface.</title>
        <authorList>
            <person name="Probst A.J."/>
            <person name="Ladd B."/>
            <person name="Jarett J.K."/>
            <person name="Geller-Mcgrath D.E."/>
            <person name="Sieber C.M.K."/>
            <person name="Emerson J.B."/>
            <person name="Anantharaman K."/>
            <person name="Thomas B.C."/>
            <person name="Malmstrom R."/>
            <person name="Stieglmeier M."/>
            <person name="Klingl A."/>
            <person name="Woyke T."/>
            <person name="Ryan C.M."/>
            <person name="Banfield J.F."/>
        </authorList>
    </citation>
    <scope>NUCLEOTIDE SEQUENCE [LARGE SCALE GENOMIC DNA]</scope>
</reference>
<evidence type="ECO:0000313" key="3">
    <source>
        <dbReference type="Proteomes" id="UP000231157"/>
    </source>
</evidence>
<dbReference type="Gene3D" id="3.10.28.10">
    <property type="entry name" value="Homing endonucleases"/>
    <property type="match status" value="1"/>
</dbReference>
<accession>A0A2H0UUD1</accession>
<dbReference type="PANTHER" id="PTHR36181:SF4">
    <property type="entry name" value="LAGLIDADG ENDONUCLEASE"/>
    <property type="match status" value="1"/>
</dbReference>
<feature type="domain" description="Homing endonuclease LAGLIDADG" evidence="1">
    <location>
        <begin position="11"/>
        <end position="105"/>
    </location>
</feature>
<name>A0A2H0UUD1_9BACT</name>
<evidence type="ECO:0000313" key="2">
    <source>
        <dbReference type="EMBL" id="PIR89246.1"/>
    </source>
</evidence>
<comment type="caution">
    <text evidence="2">The sequence shown here is derived from an EMBL/GenBank/DDBJ whole genome shotgun (WGS) entry which is preliminary data.</text>
</comment>
<dbReference type="GO" id="GO:0004519">
    <property type="term" value="F:endonuclease activity"/>
    <property type="evidence" value="ECO:0007669"/>
    <property type="project" value="InterPro"/>
</dbReference>
<dbReference type="InterPro" id="IPR004860">
    <property type="entry name" value="LAGLIDADG_dom"/>
</dbReference>
<dbReference type="PANTHER" id="PTHR36181">
    <property type="entry name" value="INTRON-ENCODED ENDONUCLEASE AI3-RELATED"/>
    <property type="match status" value="1"/>
</dbReference>
<gene>
    <name evidence="2" type="ORF">COU07_02165</name>
</gene>
<dbReference type="Proteomes" id="UP000231157">
    <property type="component" value="Unassembled WGS sequence"/>
</dbReference>
<dbReference type="Pfam" id="PF00961">
    <property type="entry name" value="LAGLIDADG_1"/>
    <property type="match status" value="1"/>
</dbReference>
<dbReference type="InterPro" id="IPR027434">
    <property type="entry name" value="Homing_endonucl"/>
</dbReference>
<dbReference type="EMBL" id="PFAZ01000002">
    <property type="protein sequence ID" value="PIR89246.1"/>
    <property type="molecule type" value="Genomic_DNA"/>
</dbReference>
<sequence length="146" mass="17049">MVFSSNQKAYIAGFLVGDGSIYVQMKPNSSYKFGFQISPYIVFFQSSKCRENFEKVCNLVGLGYIRERKDEILEYIIGKRQDVLTLLEAIEPYVLLKKKQVELMKLILTKKDEVKTESDFLVLAELVDNFRDLNYSKKRKRRTLTP</sequence>
<protein>
    <recommendedName>
        <fullName evidence="1">Homing endonuclease LAGLIDADG domain-containing protein</fullName>
    </recommendedName>
</protein>
<proteinExistence type="predicted"/>